<keyword evidence="3" id="KW-1185">Reference proteome</keyword>
<accession>A0AA88ASI0</accession>
<organism evidence="2 3">
    <name type="scientific">Ficus carica</name>
    <name type="common">Common fig</name>
    <dbReference type="NCBI Taxonomy" id="3494"/>
    <lineage>
        <taxon>Eukaryota</taxon>
        <taxon>Viridiplantae</taxon>
        <taxon>Streptophyta</taxon>
        <taxon>Embryophyta</taxon>
        <taxon>Tracheophyta</taxon>
        <taxon>Spermatophyta</taxon>
        <taxon>Magnoliopsida</taxon>
        <taxon>eudicotyledons</taxon>
        <taxon>Gunneridae</taxon>
        <taxon>Pentapetalae</taxon>
        <taxon>rosids</taxon>
        <taxon>fabids</taxon>
        <taxon>Rosales</taxon>
        <taxon>Moraceae</taxon>
        <taxon>Ficeae</taxon>
        <taxon>Ficus</taxon>
    </lineage>
</organism>
<comment type="caution">
    <text evidence="2">The sequence shown here is derived from an EMBL/GenBank/DDBJ whole genome shotgun (WGS) entry which is preliminary data.</text>
</comment>
<dbReference type="Proteomes" id="UP001187192">
    <property type="component" value="Unassembled WGS sequence"/>
</dbReference>
<sequence length="53" mass="5723">MKEEIASTLVLGRQSSEDEGEDNGHLGAGTTIVRKGKGAWAQRRQSLKQDVIA</sequence>
<dbReference type="EMBL" id="BTGU01000041">
    <property type="protein sequence ID" value="GMN52243.1"/>
    <property type="molecule type" value="Genomic_DNA"/>
</dbReference>
<evidence type="ECO:0000313" key="3">
    <source>
        <dbReference type="Proteomes" id="UP001187192"/>
    </source>
</evidence>
<protein>
    <submittedName>
        <fullName evidence="2">Uncharacterized protein</fullName>
    </submittedName>
</protein>
<evidence type="ECO:0000256" key="1">
    <source>
        <dbReference type="SAM" id="MobiDB-lite"/>
    </source>
</evidence>
<feature type="region of interest" description="Disordered" evidence="1">
    <location>
        <begin position="1"/>
        <end position="39"/>
    </location>
</feature>
<name>A0AA88ASI0_FICCA</name>
<reference evidence="2" key="1">
    <citation type="submission" date="2023-07" db="EMBL/GenBank/DDBJ databases">
        <title>draft genome sequence of fig (Ficus carica).</title>
        <authorList>
            <person name="Takahashi T."/>
            <person name="Nishimura K."/>
        </authorList>
    </citation>
    <scope>NUCLEOTIDE SEQUENCE</scope>
</reference>
<gene>
    <name evidence="2" type="ORF">TIFTF001_021395</name>
</gene>
<proteinExistence type="predicted"/>
<evidence type="ECO:0000313" key="2">
    <source>
        <dbReference type="EMBL" id="GMN52243.1"/>
    </source>
</evidence>
<dbReference type="AlphaFoldDB" id="A0AA88ASI0"/>